<dbReference type="GO" id="GO:0019284">
    <property type="term" value="P:L-methionine salvage from S-adenosylmethionine"/>
    <property type="evidence" value="ECO:0007669"/>
    <property type="project" value="TreeGrafter"/>
</dbReference>
<organism evidence="8 9">
    <name type="scientific">Candidatus Fusobacterium pullicola</name>
    <dbReference type="NCBI Taxonomy" id="2838601"/>
    <lineage>
        <taxon>Bacteria</taxon>
        <taxon>Fusobacteriati</taxon>
        <taxon>Fusobacteriota</taxon>
        <taxon>Fusobacteriia</taxon>
        <taxon>Fusobacteriales</taxon>
        <taxon>Fusobacteriaceae</taxon>
        <taxon>Fusobacterium</taxon>
    </lineage>
</organism>
<dbReference type="EC" id="3.2.2.9" evidence="2"/>
<dbReference type="Pfam" id="PF01048">
    <property type="entry name" value="PNP_UDP_1"/>
    <property type="match status" value="1"/>
</dbReference>
<dbReference type="NCBIfam" id="NF004079">
    <property type="entry name" value="PRK05584.1"/>
    <property type="match status" value="1"/>
</dbReference>
<evidence type="ECO:0000313" key="9">
    <source>
        <dbReference type="Proteomes" id="UP000724657"/>
    </source>
</evidence>
<dbReference type="CDD" id="cd09008">
    <property type="entry name" value="MTAN"/>
    <property type="match status" value="1"/>
</dbReference>
<evidence type="ECO:0000259" key="7">
    <source>
        <dbReference type="Pfam" id="PF01048"/>
    </source>
</evidence>
<dbReference type="GO" id="GO:0008782">
    <property type="term" value="F:adenosylhomocysteine nucleosidase activity"/>
    <property type="evidence" value="ECO:0007669"/>
    <property type="project" value="UniProtKB-EC"/>
</dbReference>
<evidence type="ECO:0000256" key="3">
    <source>
        <dbReference type="ARBA" id="ARBA00022605"/>
    </source>
</evidence>
<reference evidence="8" key="1">
    <citation type="journal article" date="2021" name="PeerJ">
        <title>Extensive microbial diversity within the chicken gut microbiome revealed by metagenomics and culture.</title>
        <authorList>
            <person name="Gilroy R."/>
            <person name="Ravi A."/>
            <person name="Getino M."/>
            <person name="Pursley I."/>
            <person name="Horton D.L."/>
            <person name="Alikhan N.F."/>
            <person name="Baker D."/>
            <person name="Gharbi K."/>
            <person name="Hall N."/>
            <person name="Watson M."/>
            <person name="Adriaenssens E.M."/>
            <person name="Foster-Nyarko E."/>
            <person name="Jarju S."/>
            <person name="Secka A."/>
            <person name="Antonio M."/>
            <person name="Oren A."/>
            <person name="Chaudhuri R.R."/>
            <person name="La Ragione R."/>
            <person name="Hildebrand F."/>
            <person name="Pallen M.J."/>
        </authorList>
    </citation>
    <scope>NUCLEOTIDE SEQUENCE</scope>
    <source>
        <strain evidence="8">A6-441</strain>
    </source>
</reference>
<dbReference type="GO" id="GO:0008930">
    <property type="term" value="F:methylthioadenosine nucleosidase activity"/>
    <property type="evidence" value="ECO:0007669"/>
    <property type="project" value="InterPro"/>
</dbReference>
<keyword evidence="4 8" id="KW-0378">Hydrolase</keyword>
<evidence type="ECO:0000256" key="2">
    <source>
        <dbReference type="ARBA" id="ARBA00011974"/>
    </source>
</evidence>
<dbReference type="PANTHER" id="PTHR46832:SF1">
    <property type="entry name" value="5'-METHYLTHIOADENOSINE_S-ADENOSYLHOMOCYSTEINE NUCLEOSIDASE"/>
    <property type="match status" value="1"/>
</dbReference>
<evidence type="ECO:0000256" key="4">
    <source>
        <dbReference type="ARBA" id="ARBA00022801"/>
    </source>
</evidence>
<dbReference type="GO" id="GO:0019509">
    <property type="term" value="P:L-methionine salvage from methylthioadenosine"/>
    <property type="evidence" value="ECO:0007669"/>
    <property type="project" value="InterPro"/>
</dbReference>
<comment type="caution">
    <text evidence="8">The sequence shown here is derived from an EMBL/GenBank/DDBJ whole genome shotgun (WGS) entry which is preliminary data.</text>
</comment>
<keyword evidence="6" id="KW-0732">Signal</keyword>
<gene>
    <name evidence="8" type="ORF">IAA47_06605</name>
</gene>
<dbReference type="Gene3D" id="3.40.50.1580">
    <property type="entry name" value="Nucleoside phosphorylase domain"/>
    <property type="match status" value="1"/>
</dbReference>
<dbReference type="InterPro" id="IPR000845">
    <property type="entry name" value="Nucleoside_phosphorylase_d"/>
</dbReference>
<evidence type="ECO:0000256" key="6">
    <source>
        <dbReference type="SAM" id="SignalP"/>
    </source>
</evidence>
<dbReference type="NCBIfam" id="TIGR01704">
    <property type="entry name" value="MTA_SAH-Nsdase"/>
    <property type="match status" value="1"/>
</dbReference>
<dbReference type="SUPFAM" id="SSF53167">
    <property type="entry name" value="Purine and uridine phosphorylases"/>
    <property type="match status" value="1"/>
</dbReference>
<dbReference type="GO" id="GO:0005829">
    <property type="term" value="C:cytosol"/>
    <property type="evidence" value="ECO:0007669"/>
    <property type="project" value="TreeGrafter"/>
</dbReference>
<dbReference type="AlphaFoldDB" id="A0A9E2KZC6"/>
<evidence type="ECO:0000313" key="8">
    <source>
        <dbReference type="EMBL" id="MBU3842632.1"/>
    </source>
</evidence>
<keyword evidence="3" id="KW-0028">Amino-acid biosynthesis</keyword>
<feature type="chain" id="PRO_5039019826" description="adenosylhomocysteine nucleosidase" evidence="6">
    <location>
        <begin position="20"/>
        <end position="250"/>
    </location>
</feature>
<dbReference type="InterPro" id="IPR010049">
    <property type="entry name" value="MTA_SAH_Nsdase"/>
</dbReference>
<keyword evidence="8" id="KW-0326">Glycosidase</keyword>
<reference evidence="8" key="2">
    <citation type="submission" date="2021-04" db="EMBL/GenBank/DDBJ databases">
        <authorList>
            <person name="Gilroy R."/>
        </authorList>
    </citation>
    <scope>NUCLEOTIDE SEQUENCE</scope>
    <source>
        <strain evidence="8">A6-441</strain>
    </source>
</reference>
<protein>
    <recommendedName>
        <fullName evidence="2">adenosylhomocysteine nucleosidase</fullName>
        <ecNumber evidence="2">3.2.2.9</ecNumber>
    </recommendedName>
</protein>
<dbReference type="PANTHER" id="PTHR46832">
    <property type="entry name" value="5'-METHYLTHIOADENOSINE/S-ADENOSYLHOMOCYSTEINE NUCLEOSIDASE"/>
    <property type="match status" value="1"/>
</dbReference>
<sequence length="250" mass="26744">MKKFLIGALLALGTVTAYGETVAVIGAMDKEINLLKSQMKNIKEKKIGRITYYKGKLENKDIVLLKTGVGKVNAAVGADTVIREFGADKIIFTGVAGAINRNLNIADVVISKDLVQHDVDLTAFGAPMGQLSGESKIEFSADPQLIKLAEKSAIKVLGKDKVTIGRIATGDQFIANKEKVQFLGKEFNADAVEMEGGAVAQVAEIYGVPFVVLRALSDKADGSAEMVYSEFVEVAADNSAEIVKEMLKSM</sequence>
<dbReference type="GO" id="GO:0009164">
    <property type="term" value="P:nucleoside catabolic process"/>
    <property type="evidence" value="ECO:0007669"/>
    <property type="project" value="InterPro"/>
</dbReference>
<feature type="signal peptide" evidence="6">
    <location>
        <begin position="1"/>
        <end position="19"/>
    </location>
</feature>
<accession>A0A9E2KZC6</accession>
<evidence type="ECO:0000256" key="5">
    <source>
        <dbReference type="ARBA" id="ARBA00023167"/>
    </source>
</evidence>
<comment type="pathway">
    <text evidence="1">Amino-acid biosynthesis; L-methionine biosynthesis via salvage pathway; S-methyl-5-thio-alpha-D-ribose 1-phosphate from S-methyl-5'-thioadenosine (hydrolase route): step 1/2.</text>
</comment>
<feature type="domain" description="Nucleoside phosphorylase" evidence="7">
    <location>
        <begin position="21"/>
        <end position="248"/>
    </location>
</feature>
<dbReference type="Proteomes" id="UP000724657">
    <property type="component" value="Unassembled WGS sequence"/>
</dbReference>
<dbReference type="EMBL" id="JAHLFN010000064">
    <property type="protein sequence ID" value="MBU3842632.1"/>
    <property type="molecule type" value="Genomic_DNA"/>
</dbReference>
<name>A0A9E2KZC6_9FUSO</name>
<dbReference type="InterPro" id="IPR035994">
    <property type="entry name" value="Nucleoside_phosphorylase_sf"/>
</dbReference>
<keyword evidence="5" id="KW-0486">Methionine biosynthesis</keyword>
<evidence type="ECO:0000256" key="1">
    <source>
        <dbReference type="ARBA" id="ARBA00004945"/>
    </source>
</evidence>
<proteinExistence type="predicted"/>